<dbReference type="EMBL" id="JXJN01005799">
    <property type="status" value="NOT_ANNOTATED_CDS"/>
    <property type="molecule type" value="Genomic_DNA"/>
</dbReference>
<organism evidence="1 2">
    <name type="scientific">Glossina palpalis gambiensis</name>
    <dbReference type="NCBI Taxonomy" id="67801"/>
    <lineage>
        <taxon>Eukaryota</taxon>
        <taxon>Metazoa</taxon>
        <taxon>Ecdysozoa</taxon>
        <taxon>Arthropoda</taxon>
        <taxon>Hexapoda</taxon>
        <taxon>Insecta</taxon>
        <taxon>Pterygota</taxon>
        <taxon>Neoptera</taxon>
        <taxon>Endopterygota</taxon>
        <taxon>Diptera</taxon>
        <taxon>Brachycera</taxon>
        <taxon>Muscomorpha</taxon>
        <taxon>Hippoboscoidea</taxon>
        <taxon>Glossinidae</taxon>
        <taxon>Glossina</taxon>
    </lineage>
</organism>
<dbReference type="AlphaFoldDB" id="A0A1B0AYI1"/>
<evidence type="ECO:0000313" key="1">
    <source>
        <dbReference type="EnsemblMetazoa" id="GPPI013001-PA"/>
    </source>
</evidence>
<name>A0A1B0AYI1_9MUSC</name>
<dbReference type="Proteomes" id="UP000092460">
    <property type="component" value="Unassembled WGS sequence"/>
</dbReference>
<proteinExistence type="predicted"/>
<reference evidence="1" key="2">
    <citation type="submission" date="2020-05" db="UniProtKB">
        <authorList>
            <consortium name="EnsemblMetazoa"/>
        </authorList>
    </citation>
    <scope>IDENTIFICATION</scope>
    <source>
        <strain evidence="1">IAEA</strain>
    </source>
</reference>
<dbReference type="EnsemblMetazoa" id="GPPI013001-RA">
    <property type="protein sequence ID" value="GPPI013001-PA"/>
    <property type="gene ID" value="GPPI013001"/>
</dbReference>
<evidence type="ECO:0000313" key="2">
    <source>
        <dbReference type="Proteomes" id="UP000092460"/>
    </source>
</evidence>
<accession>A0A1B0AYI1</accession>
<dbReference type="VEuPathDB" id="VectorBase:GPPI013001"/>
<reference evidence="2" key="1">
    <citation type="submission" date="2015-01" db="EMBL/GenBank/DDBJ databases">
        <authorList>
            <person name="Aksoy S."/>
            <person name="Warren W."/>
            <person name="Wilson R.K."/>
        </authorList>
    </citation>
    <scope>NUCLEOTIDE SEQUENCE [LARGE SCALE GENOMIC DNA]</scope>
    <source>
        <strain evidence="2">IAEA</strain>
    </source>
</reference>
<keyword evidence="2" id="KW-1185">Reference proteome</keyword>
<sequence length="156" mass="17617">MKSLAANYTECGTSRYYKPLTSKCGSSVDSATPRQSISTIAICDLIVDIIIMNSLTLTVQTKTRKGIMNYFHAIVLSLKWGVALQLFENVKNLHLIIKCNKTNCFRDFSVHLLIAKLAHLTPNHMKTFLVTFEVIVKPFRSIYNDLVIDMVYLGIV</sequence>
<protein>
    <submittedName>
        <fullName evidence="1">Uncharacterized protein</fullName>
    </submittedName>
</protein>